<evidence type="ECO:0000313" key="1">
    <source>
        <dbReference type="RefSeq" id="XP_016479975.1"/>
    </source>
</evidence>
<gene>
    <name evidence="1" type="primary">LOC107801208</name>
</gene>
<proteinExistence type="predicted"/>
<dbReference type="RefSeq" id="XP_016479975.1">
    <property type="nucleotide sequence ID" value="XM_016624489.1"/>
</dbReference>
<dbReference type="OrthoDB" id="418595at2759"/>
<protein>
    <submittedName>
        <fullName evidence="1">Uncharacterized protein</fullName>
    </submittedName>
</protein>
<dbReference type="AlphaFoldDB" id="A0A1S4ATT1"/>
<sequence length="102" mass="11435">MIQLPFIHAKIPGNHITGKIINATKVGDIMTEKNRLITVTLTPKIEVLKAMQLIKALDILHSLAKIGSFPPFHSHYTFFSKVCSILVETNALLLLHEDYLQS</sequence>
<reference evidence="1" key="1">
    <citation type="submission" date="2025-08" db="UniProtKB">
        <authorList>
            <consortium name="RefSeq"/>
        </authorList>
    </citation>
    <scope>IDENTIFICATION</scope>
</reference>
<dbReference type="PaxDb" id="4097-A0A1S4ATT1"/>
<dbReference type="KEGG" id="nta:107801208"/>
<name>A0A1S4ATT1_TOBAC</name>
<accession>A0A1S4ATT1</accession>
<organism evidence="1">
    <name type="scientific">Nicotiana tabacum</name>
    <name type="common">Common tobacco</name>
    <dbReference type="NCBI Taxonomy" id="4097"/>
    <lineage>
        <taxon>Eukaryota</taxon>
        <taxon>Viridiplantae</taxon>
        <taxon>Streptophyta</taxon>
        <taxon>Embryophyta</taxon>
        <taxon>Tracheophyta</taxon>
        <taxon>Spermatophyta</taxon>
        <taxon>Magnoliopsida</taxon>
        <taxon>eudicotyledons</taxon>
        <taxon>Gunneridae</taxon>
        <taxon>Pentapetalae</taxon>
        <taxon>asterids</taxon>
        <taxon>lamiids</taxon>
        <taxon>Solanales</taxon>
        <taxon>Solanaceae</taxon>
        <taxon>Nicotianoideae</taxon>
        <taxon>Nicotianeae</taxon>
        <taxon>Nicotiana</taxon>
    </lineage>
</organism>